<accession>A0ABX7JHK7</accession>
<dbReference type="Gene3D" id="2.40.170.20">
    <property type="entry name" value="TonB-dependent receptor, beta-barrel domain"/>
    <property type="match status" value="1"/>
</dbReference>
<gene>
    <name evidence="14" type="ORF">JWJ88_00885</name>
</gene>
<evidence type="ECO:0000259" key="13">
    <source>
        <dbReference type="Pfam" id="PF07715"/>
    </source>
</evidence>
<evidence type="ECO:0000259" key="12">
    <source>
        <dbReference type="Pfam" id="PF00593"/>
    </source>
</evidence>
<keyword evidence="5 9" id="KW-0812">Transmembrane</keyword>
<evidence type="ECO:0000256" key="2">
    <source>
        <dbReference type="ARBA" id="ARBA00009810"/>
    </source>
</evidence>
<keyword evidence="11" id="KW-0732">Signal</keyword>
<keyword evidence="4 9" id="KW-1134">Transmembrane beta strand</keyword>
<evidence type="ECO:0000256" key="11">
    <source>
        <dbReference type="SAM" id="SignalP"/>
    </source>
</evidence>
<feature type="chain" id="PRO_5045698236" evidence="11">
    <location>
        <begin position="24"/>
        <end position="660"/>
    </location>
</feature>
<sequence>MKRYGIIALAGVSSLALTTALYAQDNQNTVVLDPITLVSSGQENVEATGGVSVTPEDIQAIQPADVSELFSRNSAITVSGGAGPSKRIHVFGMEQSNLAVTVDGVPQGVTSWHHTGSNVIDPAFLRSVEVEAGAAAADAGFGAAAGAVRYETVGARDLLTDGRNQGGRVGLSYGSNGRGISGSLAGFGVYEGFDWFAMVHGANGDNYEAGNGREMPGTEPATRGVLTKFGYEFEGHRIELAYEYNKDNTDRVIKMNMDLGQTDEVFPLNVTRNSVSLKYTAVSPTDNWDPEAMVYFARNGYWRPNYAAIPPRLTNGDMDLESSTVGGVMKNTFTLDQGRITAGVDWAYNDYRVDNFGDAGLGVWTLETMQIGAFVQGRFEFDNGIDLSTGIRVDHHRFTDWHNNRFTDTGASVNGTASYEFSEGYEVFAGASHTWLGYQVGEYGLLHARDESFTTNPDYRPAEASNIKVGLNANQGNWTGNLTYFDTKLKGLGEYNTTVGYLENADDYRSKGFTMQAAYSWGTGRIGGSFTKADVTQNGTNVLPQGGTVMPVGELATLFIDQEIPQYNLKVGGTIEWAGKLSTAEMQEAGFAAHDSYTVVNLYGEWRPQNYKNIAVQLNVNNLFDEAYYERSSYVQGGPRDVDPLWAPGRTVTLGVKMDF</sequence>
<comment type="subcellular location">
    <subcellularLocation>
        <location evidence="1 9">Cell outer membrane</location>
        <topology evidence="1 9">Multi-pass membrane protein</topology>
    </subcellularLocation>
</comment>
<dbReference type="InterPro" id="IPR036942">
    <property type="entry name" value="Beta-barrel_TonB_sf"/>
</dbReference>
<dbReference type="Gene3D" id="2.170.130.10">
    <property type="entry name" value="TonB-dependent receptor, plug domain"/>
    <property type="match status" value="1"/>
</dbReference>
<dbReference type="Proteomes" id="UP000663629">
    <property type="component" value="Chromosome 1"/>
</dbReference>
<name>A0ABX7JHK7_9RHOB</name>
<dbReference type="PANTHER" id="PTHR30069:SF41">
    <property type="entry name" value="HEME_HEMOPEXIN UTILIZATION PROTEIN C"/>
    <property type="match status" value="1"/>
</dbReference>
<keyword evidence="14" id="KW-0675">Receptor</keyword>
<evidence type="ECO:0000256" key="3">
    <source>
        <dbReference type="ARBA" id="ARBA00022448"/>
    </source>
</evidence>
<keyword evidence="3 9" id="KW-0813">Transport</keyword>
<feature type="domain" description="TonB-dependent receptor plug" evidence="13">
    <location>
        <begin position="47"/>
        <end position="147"/>
    </location>
</feature>
<evidence type="ECO:0000256" key="9">
    <source>
        <dbReference type="PROSITE-ProRule" id="PRU01360"/>
    </source>
</evidence>
<dbReference type="PROSITE" id="PS52016">
    <property type="entry name" value="TONB_DEPENDENT_REC_3"/>
    <property type="match status" value="1"/>
</dbReference>
<reference evidence="14 15" key="1">
    <citation type="submission" date="2021-02" db="EMBL/GenBank/DDBJ databases">
        <title>Paracoccus methylovroum sp.nov., a new methanol and methylamine utilizing methylotrophic denitrifer.</title>
        <authorList>
            <person name="Timsy T."/>
            <person name="Behrendt U."/>
            <person name="Ulrich A."/>
            <person name="Spanner T."/>
            <person name="Foesel B.U."/>
            <person name="Horn M.A."/>
            <person name="Kolb S."/>
        </authorList>
    </citation>
    <scope>NUCLEOTIDE SEQUENCE [LARGE SCALE GENOMIC DNA]</scope>
    <source>
        <strain evidence="14 15">H4-D09</strain>
    </source>
</reference>
<evidence type="ECO:0000256" key="1">
    <source>
        <dbReference type="ARBA" id="ARBA00004571"/>
    </source>
</evidence>
<keyword evidence="6 10" id="KW-0798">TonB box</keyword>
<proteinExistence type="inferred from homology"/>
<protein>
    <submittedName>
        <fullName evidence="14">TonB-dependent receptor</fullName>
    </submittedName>
</protein>
<evidence type="ECO:0000256" key="7">
    <source>
        <dbReference type="ARBA" id="ARBA00023136"/>
    </source>
</evidence>
<evidence type="ECO:0000256" key="5">
    <source>
        <dbReference type="ARBA" id="ARBA00022692"/>
    </source>
</evidence>
<dbReference type="InterPro" id="IPR000531">
    <property type="entry name" value="Beta-barrel_TonB"/>
</dbReference>
<evidence type="ECO:0000313" key="15">
    <source>
        <dbReference type="Proteomes" id="UP000663629"/>
    </source>
</evidence>
<evidence type="ECO:0000256" key="4">
    <source>
        <dbReference type="ARBA" id="ARBA00022452"/>
    </source>
</evidence>
<dbReference type="EMBL" id="CP070368">
    <property type="protein sequence ID" value="QRZ13249.1"/>
    <property type="molecule type" value="Genomic_DNA"/>
</dbReference>
<feature type="signal peptide" evidence="11">
    <location>
        <begin position="1"/>
        <end position="23"/>
    </location>
</feature>
<evidence type="ECO:0000256" key="8">
    <source>
        <dbReference type="ARBA" id="ARBA00023237"/>
    </source>
</evidence>
<evidence type="ECO:0000313" key="14">
    <source>
        <dbReference type="EMBL" id="QRZ13249.1"/>
    </source>
</evidence>
<feature type="domain" description="TonB-dependent receptor-like beta-barrel" evidence="12">
    <location>
        <begin position="235"/>
        <end position="623"/>
    </location>
</feature>
<comment type="similarity">
    <text evidence="2 9 10">Belongs to the TonB-dependent receptor family.</text>
</comment>
<dbReference type="Pfam" id="PF07715">
    <property type="entry name" value="Plug"/>
    <property type="match status" value="1"/>
</dbReference>
<dbReference type="RefSeq" id="WP_205294244.1">
    <property type="nucleotide sequence ID" value="NZ_CP070368.1"/>
</dbReference>
<dbReference type="InterPro" id="IPR039426">
    <property type="entry name" value="TonB-dep_rcpt-like"/>
</dbReference>
<evidence type="ECO:0000256" key="10">
    <source>
        <dbReference type="RuleBase" id="RU003357"/>
    </source>
</evidence>
<organism evidence="14 15">
    <name type="scientific">Paracoccus methylovorus</name>
    <dbReference type="NCBI Taxonomy" id="2812658"/>
    <lineage>
        <taxon>Bacteria</taxon>
        <taxon>Pseudomonadati</taxon>
        <taxon>Pseudomonadota</taxon>
        <taxon>Alphaproteobacteria</taxon>
        <taxon>Rhodobacterales</taxon>
        <taxon>Paracoccaceae</taxon>
        <taxon>Paracoccus</taxon>
    </lineage>
</organism>
<keyword evidence="15" id="KW-1185">Reference proteome</keyword>
<dbReference type="InterPro" id="IPR012910">
    <property type="entry name" value="Plug_dom"/>
</dbReference>
<keyword evidence="7 9" id="KW-0472">Membrane</keyword>
<keyword evidence="8 9" id="KW-0998">Cell outer membrane</keyword>
<dbReference type="InterPro" id="IPR037066">
    <property type="entry name" value="Plug_dom_sf"/>
</dbReference>
<dbReference type="PANTHER" id="PTHR30069">
    <property type="entry name" value="TONB-DEPENDENT OUTER MEMBRANE RECEPTOR"/>
    <property type="match status" value="1"/>
</dbReference>
<dbReference type="SUPFAM" id="SSF56935">
    <property type="entry name" value="Porins"/>
    <property type="match status" value="1"/>
</dbReference>
<evidence type="ECO:0000256" key="6">
    <source>
        <dbReference type="ARBA" id="ARBA00023077"/>
    </source>
</evidence>
<dbReference type="Pfam" id="PF00593">
    <property type="entry name" value="TonB_dep_Rec_b-barrel"/>
    <property type="match status" value="1"/>
</dbReference>